<keyword evidence="3" id="KW-0812">Transmembrane</keyword>
<dbReference type="EMBL" id="ONZP01000046">
    <property type="protein sequence ID" value="SPJ71755.1"/>
    <property type="molecule type" value="Genomic_DNA"/>
</dbReference>
<evidence type="ECO:0000256" key="2">
    <source>
        <dbReference type="ARBA" id="ARBA00022679"/>
    </source>
</evidence>
<gene>
    <name evidence="4" type="ORF">FTOL_01483</name>
</gene>
<keyword evidence="3" id="KW-0472">Membrane</keyword>
<evidence type="ECO:0000313" key="5">
    <source>
        <dbReference type="Proteomes" id="UP001187734"/>
    </source>
</evidence>
<dbReference type="PANTHER" id="PTHR32385">
    <property type="entry name" value="MANNOSYL PHOSPHORYLINOSITOL CERAMIDE SYNTHASE"/>
    <property type="match status" value="1"/>
</dbReference>
<evidence type="ECO:0000256" key="3">
    <source>
        <dbReference type="SAM" id="Phobius"/>
    </source>
</evidence>
<feature type="transmembrane region" description="Helical" evidence="3">
    <location>
        <begin position="283"/>
        <end position="312"/>
    </location>
</feature>
<evidence type="ECO:0000256" key="1">
    <source>
        <dbReference type="ARBA" id="ARBA00009003"/>
    </source>
</evidence>
<dbReference type="GO" id="GO:0051999">
    <property type="term" value="P:mannosyl-inositol phosphorylceramide biosynthetic process"/>
    <property type="evidence" value="ECO:0007669"/>
    <property type="project" value="TreeGrafter"/>
</dbReference>
<protein>
    <submittedName>
        <fullName evidence="4">Related to SUR1 - required for mannosylation of sphingolipids</fullName>
    </submittedName>
</protein>
<reference evidence="4" key="1">
    <citation type="submission" date="2018-03" db="EMBL/GenBank/DDBJ databases">
        <authorList>
            <person name="Guldener U."/>
        </authorList>
    </citation>
    <scope>NUCLEOTIDE SEQUENCE</scope>
</reference>
<dbReference type="GO" id="GO:0016020">
    <property type="term" value="C:membrane"/>
    <property type="evidence" value="ECO:0007669"/>
    <property type="project" value="GOC"/>
</dbReference>
<accession>A0AAE8M098</accession>
<keyword evidence="3" id="KW-1133">Transmembrane helix</keyword>
<dbReference type="Pfam" id="PF04488">
    <property type="entry name" value="Gly_transf_sug"/>
    <property type="match status" value="1"/>
</dbReference>
<proteinExistence type="inferred from homology"/>
<keyword evidence="2" id="KW-0808">Transferase</keyword>
<dbReference type="SUPFAM" id="SSF53448">
    <property type="entry name" value="Nucleotide-diphospho-sugar transferases"/>
    <property type="match status" value="1"/>
</dbReference>
<sequence length="329" mass="38011">MWSHAHPLTSCPSHYELIDPVERQSSDSNLDYSDYSHRELFPAHVSITSSDVPRSFTARDHQIPRILHQTTKNETIPNIWAESQASCLRIYSNYEYMLWTDDKARSFLAAEYPWFLDVWDNYPFPIQRADAIRYFVLYHYGGIYLDMDTVCHKAFPIHQIESNNITHNCLFEGTLPTGVTNDIMISSAKHPAFERATKLLPVSYRLTWWWAKLQPYAAIMSSTGPLFISLALADYLYEQPSLPSPTVQVIFPIGLRPYISDLQTATWHGWDAHVLKWLSNKPLVWFVLGTVLLVGGLYTVNKVFVIASRVLLRLIQAFIQRIRRMAKTI</sequence>
<dbReference type="Gene3D" id="3.90.550.20">
    <property type="match status" value="1"/>
</dbReference>
<dbReference type="Proteomes" id="UP001187734">
    <property type="component" value="Unassembled WGS sequence"/>
</dbReference>
<comment type="caution">
    <text evidence="4">The sequence shown here is derived from an EMBL/GenBank/DDBJ whole genome shotgun (WGS) entry which is preliminary data.</text>
</comment>
<dbReference type="PANTHER" id="PTHR32385:SF15">
    <property type="entry name" value="INOSITOL PHOSPHOCERAMIDE MANNOSYLTRANSFERASE 1"/>
    <property type="match status" value="1"/>
</dbReference>
<dbReference type="InterPro" id="IPR007577">
    <property type="entry name" value="GlycoTrfase_DXD_sugar-bd_CS"/>
</dbReference>
<organism evidence="4 5">
    <name type="scientific">Fusarium torulosum</name>
    <dbReference type="NCBI Taxonomy" id="33205"/>
    <lineage>
        <taxon>Eukaryota</taxon>
        <taxon>Fungi</taxon>
        <taxon>Dikarya</taxon>
        <taxon>Ascomycota</taxon>
        <taxon>Pezizomycotina</taxon>
        <taxon>Sordariomycetes</taxon>
        <taxon>Hypocreomycetidae</taxon>
        <taxon>Hypocreales</taxon>
        <taxon>Nectriaceae</taxon>
        <taxon>Fusarium</taxon>
    </lineage>
</organism>
<dbReference type="GO" id="GO:0000030">
    <property type="term" value="F:mannosyltransferase activity"/>
    <property type="evidence" value="ECO:0007669"/>
    <property type="project" value="TreeGrafter"/>
</dbReference>
<keyword evidence="5" id="KW-1185">Reference proteome</keyword>
<comment type="similarity">
    <text evidence="1">Belongs to the glycosyltransferase 32 family.</text>
</comment>
<dbReference type="InterPro" id="IPR051706">
    <property type="entry name" value="Glycosyltransferase_domain"/>
</dbReference>
<name>A0AAE8M098_9HYPO</name>
<dbReference type="AlphaFoldDB" id="A0AAE8M098"/>
<dbReference type="InterPro" id="IPR029044">
    <property type="entry name" value="Nucleotide-diphossugar_trans"/>
</dbReference>
<evidence type="ECO:0000313" key="4">
    <source>
        <dbReference type="EMBL" id="SPJ71755.1"/>
    </source>
</evidence>